<feature type="compositionally biased region" description="Polar residues" evidence="1">
    <location>
        <begin position="79"/>
        <end position="90"/>
    </location>
</feature>
<feature type="compositionally biased region" description="Basic residues" evidence="1">
    <location>
        <begin position="8"/>
        <end position="22"/>
    </location>
</feature>
<reference evidence="2" key="1">
    <citation type="journal article" date="2023" name="IScience">
        <title>Live-bearing cockroach genome reveals convergent evolutionary mechanisms linked to viviparity in insects and beyond.</title>
        <authorList>
            <person name="Fouks B."/>
            <person name="Harrison M.C."/>
            <person name="Mikhailova A.A."/>
            <person name="Marchal E."/>
            <person name="English S."/>
            <person name="Carruthers M."/>
            <person name="Jennings E.C."/>
            <person name="Chiamaka E.L."/>
            <person name="Frigard R.A."/>
            <person name="Pippel M."/>
            <person name="Attardo G.M."/>
            <person name="Benoit J.B."/>
            <person name="Bornberg-Bauer E."/>
            <person name="Tobe S.S."/>
        </authorList>
    </citation>
    <scope>NUCLEOTIDE SEQUENCE</scope>
    <source>
        <strain evidence="2">Stay&amp;Tobe</strain>
    </source>
</reference>
<feature type="region of interest" description="Disordered" evidence="1">
    <location>
        <begin position="1"/>
        <end position="27"/>
    </location>
</feature>
<feature type="non-terminal residue" evidence="2">
    <location>
        <position position="90"/>
    </location>
</feature>
<dbReference type="Proteomes" id="UP001233999">
    <property type="component" value="Unassembled WGS sequence"/>
</dbReference>
<sequence>TTPPPLRRFARRVRQNTKRKKRECAETEQRPRALGHCLLHRELMVFSLSKRIWRYFDAIKVPLPRKAKLKDKCQDQPPRVNNSWRAQQGR</sequence>
<comment type="caution">
    <text evidence="2">The sequence shown here is derived from an EMBL/GenBank/DDBJ whole genome shotgun (WGS) entry which is preliminary data.</text>
</comment>
<protein>
    <submittedName>
        <fullName evidence="2">Uncharacterized protein</fullName>
    </submittedName>
</protein>
<accession>A0AAD7ZLG1</accession>
<dbReference type="EMBL" id="JASPKZ010007831">
    <property type="protein sequence ID" value="KAJ9582053.1"/>
    <property type="molecule type" value="Genomic_DNA"/>
</dbReference>
<feature type="region of interest" description="Disordered" evidence="1">
    <location>
        <begin position="69"/>
        <end position="90"/>
    </location>
</feature>
<name>A0AAD7ZLG1_DIPPU</name>
<evidence type="ECO:0000313" key="3">
    <source>
        <dbReference type="Proteomes" id="UP001233999"/>
    </source>
</evidence>
<keyword evidence="3" id="KW-1185">Reference proteome</keyword>
<proteinExistence type="predicted"/>
<gene>
    <name evidence="2" type="ORF">L9F63_003636</name>
</gene>
<organism evidence="2 3">
    <name type="scientific">Diploptera punctata</name>
    <name type="common">Pacific beetle cockroach</name>
    <dbReference type="NCBI Taxonomy" id="6984"/>
    <lineage>
        <taxon>Eukaryota</taxon>
        <taxon>Metazoa</taxon>
        <taxon>Ecdysozoa</taxon>
        <taxon>Arthropoda</taxon>
        <taxon>Hexapoda</taxon>
        <taxon>Insecta</taxon>
        <taxon>Pterygota</taxon>
        <taxon>Neoptera</taxon>
        <taxon>Polyneoptera</taxon>
        <taxon>Dictyoptera</taxon>
        <taxon>Blattodea</taxon>
        <taxon>Blaberoidea</taxon>
        <taxon>Blaberidae</taxon>
        <taxon>Diplopterinae</taxon>
        <taxon>Diploptera</taxon>
    </lineage>
</organism>
<evidence type="ECO:0000256" key="1">
    <source>
        <dbReference type="SAM" id="MobiDB-lite"/>
    </source>
</evidence>
<reference evidence="2" key="2">
    <citation type="submission" date="2023-05" db="EMBL/GenBank/DDBJ databases">
        <authorList>
            <person name="Fouks B."/>
        </authorList>
    </citation>
    <scope>NUCLEOTIDE SEQUENCE</scope>
    <source>
        <strain evidence="2">Stay&amp;Tobe</strain>
        <tissue evidence="2">Testes</tissue>
    </source>
</reference>
<dbReference type="AlphaFoldDB" id="A0AAD7ZLG1"/>
<evidence type="ECO:0000313" key="2">
    <source>
        <dbReference type="EMBL" id="KAJ9582053.1"/>
    </source>
</evidence>
<feature type="non-terminal residue" evidence="2">
    <location>
        <position position="1"/>
    </location>
</feature>